<organism evidence="2 3">
    <name type="scientific">Malus domestica</name>
    <name type="common">Apple</name>
    <name type="synonym">Pyrus malus</name>
    <dbReference type="NCBI Taxonomy" id="3750"/>
    <lineage>
        <taxon>Eukaryota</taxon>
        <taxon>Viridiplantae</taxon>
        <taxon>Streptophyta</taxon>
        <taxon>Embryophyta</taxon>
        <taxon>Tracheophyta</taxon>
        <taxon>Spermatophyta</taxon>
        <taxon>Magnoliopsida</taxon>
        <taxon>eudicotyledons</taxon>
        <taxon>Gunneridae</taxon>
        <taxon>Pentapetalae</taxon>
        <taxon>rosids</taxon>
        <taxon>fabids</taxon>
        <taxon>Rosales</taxon>
        <taxon>Rosaceae</taxon>
        <taxon>Amygdaloideae</taxon>
        <taxon>Maleae</taxon>
        <taxon>Malus</taxon>
    </lineage>
</organism>
<keyword evidence="3" id="KW-1185">Reference proteome</keyword>
<dbReference type="AlphaFoldDB" id="A0A498IHH0"/>
<accession>A0A498IHH0</accession>
<protein>
    <submittedName>
        <fullName evidence="2">Uncharacterized protein</fullName>
    </submittedName>
</protein>
<sequence>MEKLTHRRGWVPDYVRCTAQSSPTSEGSKDKPRNERDGDGGGEVDESGTRCGRVGWQGSGRSMNL</sequence>
<dbReference type="EMBL" id="RDQH01000338">
    <property type="protein sequence ID" value="RXH81595.1"/>
    <property type="molecule type" value="Genomic_DNA"/>
</dbReference>
<gene>
    <name evidence="2" type="ORF">DVH24_035016</name>
</gene>
<reference evidence="2 3" key="1">
    <citation type="submission" date="2018-10" db="EMBL/GenBank/DDBJ databases">
        <title>A high-quality apple genome assembly.</title>
        <authorList>
            <person name="Hu J."/>
        </authorList>
    </citation>
    <scope>NUCLEOTIDE SEQUENCE [LARGE SCALE GENOMIC DNA]</scope>
    <source>
        <strain evidence="3">cv. HFTH1</strain>
        <tissue evidence="2">Young leaf</tissue>
    </source>
</reference>
<dbReference type="Proteomes" id="UP000290289">
    <property type="component" value="Chromosome 12"/>
</dbReference>
<evidence type="ECO:0000313" key="3">
    <source>
        <dbReference type="Proteomes" id="UP000290289"/>
    </source>
</evidence>
<feature type="compositionally biased region" description="Basic and acidic residues" evidence="1">
    <location>
        <begin position="27"/>
        <end position="39"/>
    </location>
</feature>
<proteinExistence type="predicted"/>
<evidence type="ECO:0000313" key="2">
    <source>
        <dbReference type="EMBL" id="RXH81595.1"/>
    </source>
</evidence>
<name>A0A498IHH0_MALDO</name>
<evidence type="ECO:0000256" key="1">
    <source>
        <dbReference type="SAM" id="MobiDB-lite"/>
    </source>
</evidence>
<comment type="caution">
    <text evidence="2">The sequence shown here is derived from an EMBL/GenBank/DDBJ whole genome shotgun (WGS) entry which is preliminary data.</text>
</comment>
<feature type="region of interest" description="Disordered" evidence="1">
    <location>
        <begin position="1"/>
        <end position="65"/>
    </location>
</feature>